<organism evidence="7 8">
    <name type="scientific">Billgrantia gudaonensis</name>
    <dbReference type="NCBI Taxonomy" id="376427"/>
    <lineage>
        <taxon>Bacteria</taxon>
        <taxon>Pseudomonadati</taxon>
        <taxon>Pseudomonadota</taxon>
        <taxon>Gammaproteobacteria</taxon>
        <taxon>Oceanospirillales</taxon>
        <taxon>Halomonadaceae</taxon>
        <taxon>Billgrantia</taxon>
    </lineage>
</organism>
<dbReference type="STRING" id="376427.SAMN04487954_102260"/>
<evidence type="ECO:0000313" key="8">
    <source>
        <dbReference type="Proteomes" id="UP000198525"/>
    </source>
</evidence>
<dbReference type="Proteomes" id="UP000198525">
    <property type="component" value="Unassembled WGS sequence"/>
</dbReference>
<dbReference type="InterPro" id="IPR012681">
    <property type="entry name" value="NCS1"/>
</dbReference>
<feature type="transmembrane region" description="Helical" evidence="6">
    <location>
        <begin position="236"/>
        <end position="255"/>
    </location>
</feature>
<evidence type="ECO:0000256" key="3">
    <source>
        <dbReference type="ARBA" id="ARBA00022692"/>
    </source>
</evidence>
<dbReference type="OrthoDB" id="9780088at2"/>
<dbReference type="GO" id="GO:0015205">
    <property type="term" value="F:nucleobase transmembrane transporter activity"/>
    <property type="evidence" value="ECO:0007669"/>
    <property type="project" value="TreeGrafter"/>
</dbReference>
<dbReference type="NCBIfam" id="TIGR00800">
    <property type="entry name" value="ncs1"/>
    <property type="match status" value="1"/>
</dbReference>
<feature type="transmembrane region" description="Helical" evidence="6">
    <location>
        <begin position="35"/>
        <end position="59"/>
    </location>
</feature>
<evidence type="ECO:0000256" key="5">
    <source>
        <dbReference type="ARBA" id="ARBA00023136"/>
    </source>
</evidence>
<comment type="subcellular location">
    <subcellularLocation>
        <location evidence="1">Membrane</location>
        <topology evidence="1">Multi-pass membrane protein</topology>
    </subcellularLocation>
</comment>
<name>A0A1G8Q0N4_9GAMM</name>
<evidence type="ECO:0000313" key="7">
    <source>
        <dbReference type="EMBL" id="SDI98208.1"/>
    </source>
</evidence>
<proteinExistence type="inferred from homology"/>
<evidence type="ECO:0000256" key="6">
    <source>
        <dbReference type="SAM" id="Phobius"/>
    </source>
</evidence>
<dbReference type="AlphaFoldDB" id="A0A1G8Q0N4"/>
<keyword evidence="5 6" id="KW-0472">Membrane</keyword>
<dbReference type="FunFam" id="1.10.4160.10:FF:000001">
    <property type="entry name" value="Uracil permease, putative"/>
    <property type="match status" value="1"/>
</dbReference>
<feature type="transmembrane region" description="Helical" evidence="6">
    <location>
        <begin position="160"/>
        <end position="178"/>
    </location>
</feature>
<feature type="transmembrane region" description="Helical" evidence="6">
    <location>
        <begin position="65"/>
        <end position="86"/>
    </location>
</feature>
<keyword evidence="3 6" id="KW-0812">Transmembrane</keyword>
<feature type="transmembrane region" description="Helical" evidence="6">
    <location>
        <begin position="190"/>
        <end position="208"/>
    </location>
</feature>
<dbReference type="PANTHER" id="PTHR30618:SF0">
    <property type="entry name" value="PURINE-URACIL PERMEASE NCS1"/>
    <property type="match status" value="1"/>
</dbReference>
<evidence type="ECO:0000256" key="4">
    <source>
        <dbReference type="ARBA" id="ARBA00022989"/>
    </source>
</evidence>
<dbReference type="RefSeq" id="WP_089683053.1">
    <property type="nucleotide sequence ID" value="NZ_FNES01000002.1"/>
</dbReference>
<dbReference type="Pfam" id="PF02133">
    <property type="entry name" value="Transp_cyt_pur"/>
    <property type="match status" value="1"/>
</dbReference>
<feature type="transmembrane region" description="Helical" evidence="6">
    <location>
        <begin position="427"/>
        <end position="445"/>
    </location>
</feature>
<protein>
    <submittedName>
        <fullName evidence="7">Nucleobase:cation symporter-1, NCS1 family</fullName>
    </submittedName>
</protein>
<feature type="transmembrane region" description="Helical" evidence="6">
    <location>
        <begin position="118"/>
        <end position="140"/>
    </location>
</feature>
<comment type="similarity">
    <text evidence="2">Belongs to the purine-cytosine permease (2.A.39) family.</text>
</comment>
<evidence type="ECO:0000256" key="2">
    <source>
        <dbReference type="ARBA" id="ARBA00008974"/>
    </source>
</evidence>
<keyword evidence="4 6" id="KW-1133">Transmembrane helix</keyword>
<dbReference type="PANTHER" id="PTHR30618">
    <property type="entry name" value="NCS1 FAMILY PURINE/PYRIMIDINE TRANSPORTER"/>
    <property type="match status" value="1"/>
</dbReference>
<accession>A0A1G8Q0N4</accession>
<keyword evidence="8" id="KW-1185">Reference proteome</keyword>
<dbReference type="InterPro" id="IPR045225">
    <property type="entry name" value="Uracil/uridine/allantoin_perm"/>
</dbReference>
<dbReference type="CDD" id="cd11485">
    <property type="entry name" value="SLC-NCS1sbd_YbbW-like"/>
    <property type="match status" value="1"/>
</dbReference>
<sequence length="509" mass="54695">MSETTHKTKMKAGYSPELWNADLAPVEREERTWSWLNIASLWVSMVVCVPAYMLAASLIPEGMSWWQAVLTVFLANTIILIPMLLLGHAGAKHGIPFPVLLRASFGTSGAKLAAMMRGVVGCGWFGIQTWIGGSAIYAILNILTDRALVGEPIPALGIDLAQLLCFLASWGMHVYFIARGTESIRFLETYAAPFLIAMCFGLLIWAVTKAGGFGPMLSTPSEFVEGGAREGEFWQAFWPGLTAMVGFWATLALNIPDFTRFAKSQRHQLVGQALGLPIPMGILAFIAVAVASATIVIYGEALWDPVAITERMGGVAVVIALLALVIATVTTNLAANVVAPANGFANLVPGKISFRMGGYITAGLGIAIMPWKLLETTGAYIFTWLIGYSALLGPLAGIMLADYLLLRKTDLSHDDLFKSNGRYSYGNGWNPMAWIAFVIAVLPNLPGFLAAAGLLDSVPGIFSAIYNYAWFVGVAIGAIVYLALMRMTSPVPAGVTPELQPQSNNPQER</sequence>
<feature type="transmembrane region" description="Helical" evidence="6">
    <location>
        <begin position="465"/>
        <end position="484"/>
    </location>
</feature>
<feature type="transmembrane region" description="Helical" evidence="6">
    <location>
        <begin position="380"/>
        <end position="406"/>
    </location>
</feature>
<reference evidence="7 8" key="1">
    <citation type="submission" date="2016-10" db="EMBL/GenBank/DDBJ databases">
        <authorList>
            <person name="de Groot N.N."/>
        </authorList>
    </citation>
    <scope>NUCLEOTIDE SEQUENCE [LARGE SCALE GENOMIC DNA]</scope>
    <source>
        <strain evidence="7 8">CGMCC 1.6133</strain>
    </source>
</reference>
<dbReference type="InterPro" id="IPR001248">
    <property type="entry name" value="Pur-cyt_permease"/>
</dbReference>
<feature type="transmembrane region" description="Helical" evidence="6">
    <location>
        <begin position="311"/>
        <end position="335"/>
    </location>
</feature>
<evidence type="ECO:0000256" key="1">
    <source>
        <dbReference type="ARBA" id="ARBA00004141"/>
    </source>
</evidence>
<gene>
    <name evidence="7" type="ORF">SAMN04487954_102260</name>
</gene>
<dbReference type="GO" id="GO:0005886">
    <property type="term" value="C:plasma membrane"/>
    <property type="evidence" value="ECO:0007669"/>
    <property type="project" value="TreeGrafter"/>
</dbReference>
<feature type="transmembrane region" description="Helical" evidence="6">
    <location>
        <begin position="356"/>
        <end position="374"/>
    </location>
</feature>
<dbReference type="Gene3D" id="1.10.4160.10">
    <property type="entry name" value="Hydantoin permease"/>
    <property type="match status" value="1"/>
</dbReference>
<feature type="transmembrane region" description="Helical" evidence="6">
    <location>
        <begin position="276"/>
        <end position="299"/>
    </location>
</feature>
<dbReference type="EMBL" id="FNES01000002">
    <property type="protein sequence ID" value="SDI98208.1"/>
    <property type="molecule type" value="Genomic_DNA"/>
</dbReference>